<keyword evidence="7 12" id="KW-0143">Chaperone</keyword>
<evidence type="ECO:0000256" key="1">
    <source>
        <dbReference type="ARBA" id="ARBA00000971"/>
    </source>
</evidence>
<dbReference type="Pfam" id="PF05697">
    <property type="entry name" value="Trigger_N"/>
    <property type="match status" value="1"/>
</dbReference>
<proteinExistence type="inferred from homology"/>
<keyword evidence="9 12" id="KW-0131">Cell cycle</keyword>
<dbReference type="SUPFAM" id="SSF109998">
    <property type="entry name" value="Triger factor/SurA peptide-binding domain-like"/>
    <property type="match status" value="1"/>
</dbReference>
<dbReference type="PIRSF" id="PIRSF003095">
    <property type="entry name" value="Trigger_factor"/>
    <property type="match status" value="1"/>
</dbReference>
<feature type="region of interest" description="Disordered" evidence="14">
    <location>
        <begin position="424"/>
        <end position="471"/>
    </location>
</feature>
<sequence>MKVTTERLEGSRVSLEVEAPKEVVDQALQKAYRKVVREVNVPGFRRGKAPRSILERYYGKEILYDEAVRQVLPEQYVEAVKQANIEPVDDPEFTDVYFREGEPFRFKAVVYVRPEVHLQDYSDIAVPFEAPTVSEEDIDKQLEILKERMAELRPLEEGTALKEGHYATCRVKGIEGGDVKVEFDDDLSYVEVGRDYSFIPGLGQALIDMKKGDVKEFSGKYPGKEGEEPKEARFQVEVKEVYEKLVPKDAEEVAKNLGKGSSQEVRDEIRKNLLEVRMRMAIEQHLDKVEDALLEKAQVEIPKVMIDRRTEELLERLERRLRESDATLEQYLESSGQSMEDLMTELKKEAEKDVKRELVLDAVAQKENVEVAEETIDKMVEAIAKGTGRDSKAVKTTLELRGTLEDMKRQLGRLEALKLIARRAAEKAGTPLPAGEEKKTSTEDTPAVGAEGTESKDEGPRSPEPNDEPAR</sequence>
<evidence type="ECO:0000259" key="16">
    <source>
        <dbReference type="Pfam" id="PF05698"/>
    </source>
</evidence>
<evidence type="ECO:0000256" key="9">
    <source>
        <dbReference type="ARBA" id="ARBA00023306"/>
    </source>
</evidence>
<evidence type="ECO:0000256" key="6">
    <source>
        <dbReference type="ARBA" id="ARBA00023110"/>
    </source>
</evidence>
<evidence type="ECO:0000259" key="15">
    <source>
        <dbReference type="Pfam" id="PF05697"/>
    </source>
</evidence>
<dbReference type="AlphaFoldDB" id="A0AAT9LG22"/>
<dbReference type="GO" id="GO:0051301">
    <property type="term" value="P:cell division"/>
    <property type="evidence" value="ECO:0007669"/>
    <property type="project" value="UniProtKB-KW"/>
</dbReference>
<dbReference type="InterPro" id="IPR027304">
    <property type="entry name" value="Trigger_fact/SurA_dom_sf"/>
</dbReference>
<dbReference type="Pfam" id="PF05698">
    <property type="entry name" value="Trigger_C"/>
    <property type="match status" value="1"/>
</dbReference>
<dbReference type="PANTHER" id="PTHR30560:SF3">
    <property type="entry name" value="TRIGGER FACTOR-LIKE PROTEIN TIG, CHLOROPLASTIC"/>
    <property type="match status" value="1"/>
</dbReference>
<dbReference type="GO" id="GO:0051083">
    <property type="term" value="P:'de novo' cotranslational protein folding"/>
    <property type="evidence" value="ECO:0007669"/>
    <property type="project" value="TreeGrafter"/>
</dbReference>
<dbReference type="EMBL" id="CP062796">
    <property type="protein sequence ID" value="QUL99172.1"/>
    <property type="molecule type" value="Genomic_DNA"/>
</dbReference>
<keyword evidence="12" id="KW-0963">Cytoplasm</keyword>
<keyword evidence="6 12" id="KW-0697">Rotamase</keyword>
<dbReference type="InterPro" id="IPR005215">
    <property type="entry name" value="Trig_fac"/>
</dbReference>
<evidence type="ECO:0000256" key="12">
    <source>
        <dbReference type="HAMAP-Rule" id="MF_00303"/>
    </source>
</evidence>
<protein>
    <recommendedName>
        <fullName evidence="4 12">Trigger factor</fullName>
        <shortName evidence="12">TF</shortName>
        <ecNumber evidence="3 12">5.2.1.8</ecNumber>
    </recommendedName>
    <alternativeName>
        <fullName evidence="11 12">PPIase</fullName>
    </alternativeName>
</protein>
<dbReference type="Gene3D" id="3.30.70.1050">
    <property type="entry name" value="Trigger factor ribosome-binding domain"/>
    <property type="match status" value="1"/>
</dbReference>
<evidence type="ECO:0000313" key="17">
    <source>
        <dbReference type="EMBL" id="QUL99172.1"/>
    </source>
</evidence>
<dbReference type="HAMAP" id="MF_00303">
    <property type="entry name" value="Trigger_factor_Tig"/>
    <property type="match status" value="1"/>
</dbReference>
<evidence type="ECO:0000256" key="4">
    <source>
        <dbReference type="ARBA" id="ARBA00016902"/>
    </source>
</evidence>
<dbReference type="GO" id="GO:0015031">
    <property type="term" value="P:protein transport"/>
    <property type="evidence" value="ECO:0007669"/>
    <property type="project" value="UniProtKB-UniRule"/>
</dbReference>
<feature type="domain" description="Trigger factor ribosome-binding bacterial" evidence="15">
    <location>
        <begin position="1"/>
        <end position="144"/>
    </location>
</feature>
<comment type="catalytic activity">
    <reaction evidence="1 12">
        <text>[protein]-peptidylproline (omega=180) = [protein]-peptidylproline (omega=0)</text>
        <dbReference type="Rhea" id="RHEA:16237"/>
        <dbReference type="Rhea" id="RHEA-COMP:10747"/>
        <dbReference type="Rhea" id="RHEA-COMP:10748"/>
        <dbReference type="ChEBI" id="CHEBI:83833"/>
        <dbReference type="ChEBI" id="CHEBI:83834"/>
        <dbReference type="EC" id="5.2.1.8"/>
    </reaction>
</comment>
<keyword evidence="13" id="KW-0175">Coiled coil</keyword>
<evidence type="ECO:0000256" key="5">
    <source>
        <dbReference type="ARBA" id="ARBA00022618"/>
    </source>
</evidence>
<dbReference type="GO" id="GO:0005737">
    <property type="term" value="C:cytoplasm"/>
    <property type="evidence" value="ECO:0007669"/>
    <property type="project" value="UniProtKB-SubCell"/>
</dbReference>
<evidence type="ECO:0000256" key="13">
    <source>
        <dbReference type="SAM" id="Coils"/>
    </source>
</evidence>
<dbReference type="EC" id="5.2.1.8" evidence="3 12"/>
<feature type="domain" description="Trigger factor C-terminal" evidence="16">
    <location>
        <begin position="263"/>
        <end position="420"/>
    </location>
</feature>
<dbReference type="InterPro" id="IPR037041">
    <property type="entry name" value="Trigger_fac_C_sf"/>
</dbReference>
<name>A0AAT9LG22_9FIRM</name>
<organism evidence="17">
    <name type="scientific">Candidatus Fermentithermobacillus carboniphilus</name>
    <dbReference type="NCBI Taxonomy" id="3085328"/>
    <lineage>
        <taxon>Bacteria</taxon>
        <taxon>Bacillati</taxon>
        <taxon>Bacillota</taxon>
        <taxon>Candidatus Fermentithermobacillia</taxon>
        <taxon>Candidatus Fermentithermobacillales</taxon>
        <taxon>Candidatus Fermentithermobacillaceae</taxon>
        <taxon>Candidatus Fermentithermobacillus</taxon>
    </lineage>
</organism>
<dbReference type="SUPFAM" id="SSF54534">
    <property type="entry name" value="FKBP-like"/>
    <property type="match status" value="1"/>
</dbReference>
<dbReference type="InterPro" id="IPR036611">
    <property type="entry name" value="Trigger_fac_ribosome-bd_sf"/>
</dbReference>
<keyword evidence="8 12" id="KW-0413">Isomerase</keyword>
<gene>
    <name evidence="12 17" type="primary">tig</name>
    <name evidence="17" type="ORF">IMF26_03665</name>
</gene>
<evidence type="ECO:0000256" key="14">
    <source>
        <dbReference type="SAM" id="MobiDB-lite"/>
    </source>
</evidence>
<evidence type="ECO:0000256" key="8">
    <source>
        <dbReference type="ARBA" id="ARBA00023235"/>
    </source>
</evidence>
<reference evidence="17" key="1">
    <citation type="submission" date="2020-10" db="EMBL/GenBank/DDBJ databases">
        <authorList>
            <person name="Kadnikov V."/>
            <person name="Beletsky A.V."/>
            <person name="Mardanov A.V."/>
            <person name="Karnachuk O.V."/>
            <person name="Ravin N.V."/>
        </authorList>
    </citation>
    <scope>NUCLEOTIDE SEQUENCE</scope>
    <source>
        <strain evidence="17">Bu02</strain>
    </source>
</reference>
<dbReference type="Gene3D" id="3.10.50.40">
    <property type="match status" value="1"/>
</dbReference>
<feature type="coiled-coil region" evidence="13">
    <location>
        <begin position="307"/>
        <end position="334"/>
    </location>
</feature>
<dbReference type="GO" id="GO:0003755">
    <property type="term" value="F:peptidyl-prolyl cis-trans isomerase activity"/>
    <property type="evidence" value="ECO:0007669"/>
    <property type="project" value="UniProtKB-UniRule"/>
</dbReference>
<reference evidence="17" key="2">
    <citation type="journal article" date="2023" name="Biology">
        <title>Prokaryotic Life Associated with Coal-Fire Gas Vents Revealed by Metagenomics.</title>
        <authorList>
            <person name="Kadnikov V.V."/>
            <person name="Mardanov A.V."/>
            <person name="Beletsky A.V."/>
            <person name="Karnachuk O.V."/>
            <person name="Ravin N.V."/>
        </authorList>
    </citation>
    <scope>NUCLEOTIDE SEQUENCE</scope>
    <source>
        <strain evidence="17">Bu02</strain>
    </source>
</reference>
<dbReference type="GO" id="GO:0043022">
    <property type="term" value="F:ribosome binding"/>
    <property type="evidence" value="ECO:0007669"/>
    <property type="project" value="TreeGrafter"/>
</dbReference>
<comment type="domain">
    <text evidence="12">Consists of 3 domains; the N-terminus binds the ribosome, the middle domain has PPIase activity, while the C-terminus has intrinsic chaperone activity on its own.</text>
</comment>
<comment type="subcellular location">
    <subcellularLocation>
        <location evidence="12">Cytoplasm</location>
    </subcellularLocation>
    <text evidence="12">About half TF is bound to the ribosome near the polypeptide exit tunnel while the other half is free in the cytoplasm.</text>
</comment>
<comment type="function">
    <text evidence="10 12">Involved in protein export. Acts as a chaperone by maintaining the newly synthesized protein in an open conformation. Functions as a peptidyl-prolyl cis-trans isomerase.</text>
</comment>
<accession>A0AAT9LG22</accession>
<dbReference type="GO" id="GO:0044183">
    <property type="term" value="F:protein folding chaperone"/>
    <property type="evidence" value="ECO:0007669"/>
    <property type="project" value="TreeGrafter"/>
</dbReference>
<evidence type="ECO:0000256" key="2">
    <source>
        <dbReference type="ARBA" id="ARBA00005464"/>
    </source>
</evidence>
<evidence type="ECO:0000256" key="10">
    <source>
        <dbReference type="ARBA" id="ARBA00024849"/>
    </source>
</evidence>
<evidence type="ECO:0000256" key="11">
    <source>
        <dbReference type="ARBA" id="ARBA00029986"/>
    </source>
</evidence>
<comment type="similarity">
    <text evidence="2 12">Belongs to the FKBP-type PPIase family. Tig subfamily.</text>
</comment>
<dbReference type="PANTHER" id="PTHR30560">
    <property type="entry name" value="TRIGGER FACTOR CHAPERONE AND PEPTIDYL-PROLYL CIS/TRANS ISOMERASE"/>
    <property type="match status" value="1"/>
</dbReference>
<dbReference type="SUPFAM" id="SSF102735">
    <property type="entry name" value="Trigger factor ribosome-binding domain"/>
    <property type="match status" value="1"/>
</dbReference>
<dbReference type="InterPro" id="IPR008880">
    <property type="entry name" value="Trigger_fac_C"/>
</dbReference>
<dbReference type="KEGG" id="fcz:IMF26_03665"/>
<dbReference type="InterPro" id="IPR008881">
    <property type="entry name" value="Trigger_fac_ribosome-bd_bac"/>
</dbReference>
<dbReference type="InterPro" id="IPR046357">
    <property type="entry name" value="PPIase_dom_sf"/>
</dbReference>
<keyword evidence="5 12" id="KW-0132">Cell division</keyword>
<evidence type="ECO:0000256" key="7">
    <source>
        <dbReference type="ARBA" id="ARBA00023186"/>
    </source>
</evidence>
<dbReference type="GO" id="GO:0043335">
    <property type="term" value="P:protein unfolding"/>
    <property type="evidence" value="ECO:0007669"/>
    <property type="project" value="TreeGrafter"/>
</dbReference>
<dbReference type="NCBIfam" id="TIGR00115">
    <property type="entry name" value="tig"/>
    <property type="match status" value="1"/>
</dbReference>
<evidence type="ECO:0000256" key="3">
    <source>
        <dbReference type="ARBA" id="ARBA00013194"/>
    </source>
</evidence>
<dbReference type="Gene3D" id="1.10.3120.10">
    <property type="entry name" value="Trigger factor, C-terminal domain"/>
    <property type="match status" value="1"/>
</dbReference>